<feature type="transmembrane region" description="Helical" evidence="18">
    <location>
        <begin position="263"/>
        <end position="283"/>
    </location>
</feature>
<evidence type="ECO:0000256" key="3">
    <source>
        <dbReference type="ARBA" id="ARBA00007012"/>
    </source>
</evidence>
<comment type="catalytic activity">
    <reaction evidence="17 18">
        <text>a ubiquinone + NADH + 5 H(+)(in) = a ubiquinol + NAD(+) + 4 H(+)(out)</text>
        <dbReference type="Rhea" id="RHEA:29091"/>
        <dbReference type="Rhea" id="RHEA-COMP:9565"/>
        <dbReference type="Rhea" id="RHEA-COMP:9566"/>
        <dbReference type="ChEBI" id="CHEBI:15378"/>
        <dbReference type="ChEBI" id="CHEBI:16389"/>
        <dbReference type="ChEBI" id="CHEBI:17976"/>
        <dbReference type="ChEBI" id="CHEBI:57540"/>
        <dbReference type="ChEBI" id="CHEBI:57945"/>
        <dbReference type="EC" id="7.1.1.2"/>
    </reaction>
</comment>
<dbReference type="InterPro" id="IPR001750">
    <property type="entry name" value="ND/Mrp_TM"/>
</dbReference>
<dbReference type="PANTHER" id="PTHR46552">
    <property type="entry name" value="NADH-UBIQUINONE OXIDOREDUCTASE CHAIN 2"/>
    <property type="match status" value="1"/>
</dbReference>
<dbReference type="PRINTS" id="PR01436">
    <property type="entry name" value="NADHDHGNASE2"/>
</dbReference>
<comment type="similarity">
    <text evidence="3 18">Belongs to the complex I subunit 2 family.</text>
</comment>
<keyword evidence="13 18" id="KW-0520">NAD</keyword>
<name>A0A8T9ZYH7_9HEMI</name>
<keyword evidence="14 18" id="KW-0830">Ubiquinone</keyword>
<dbReference type="Pfam" id="PF00361">
    <property type="entry name" value="Proton_antipo_M"/>
    <property type="match status" value="1"/>
</dbReference>
<evidence type="ECO:0000256" key="5">
    <source>
        <dbReference type="ARBA" id="ARBA00021008"/>
    </source>
</evidence>
<accession>A0A8T9ZYH7</accession>
<feature type="transmembrane region" description="Helical" evidence="18">
    <location>
        <begin position="142"/>
        <end position="163"/>
    </location>
</feature>
<keyword evidence="10 18" id="KW-1278">Translocase</keyword>
<evidence type="ECO:0000256" key="6">
    <source>
        <dbReference type="ARBA" id="ARBA00022448"/>
    </source>
</evidence>
<feature type="transmembrane region" description="Helical" evidence="18">
    <location>
        <begin position="57"/>
        <end position="75"/>
    </location>
</feature>
<keyword evidence="9 18" id="KW-0999">Mitochondrion inner membrane</keyword>
<feature type="transmembrane region" description="Helical" evidence="18">
    <location>
        <begin position="192"/>
        <end position="210"/>
    </location>
</feature>
<keyword evidence="16 18" id="KW-0472">Membrane</keyword>
<dbReference type="EC" id="7.1.1.2" evidence="4 18"/>
<evidence type="ECO:0000256" key="9">
    <source>
        <dbReference type="ARBA" id="ARBA00022792"/>
    </source>
</evidence>
<evidence type="ECO:0000256" key="7">
    <source>
        <dbReference type="ARBA" id="ARBA00022660"/>
    </source>
</evidence>
<keyword evidence="11 18" id="KW-0249">Electron transport</keyword>
<dbReference type="GO" id="GO:0005743">
    <property type="term" value="C:mitochondrial inner membrane"/>
    <property type="evidence" value="ECO:0007669"/>
    <property type="project" value="UniProtKB-SubCell"/>
</dbReference>
<comment type="function">
    <text evidence="1">Core subunit of the mitochondrial membrane respiratory chain NADH dehydrogenase (Complex I) that is believed to belong to the minimal assembly required for catalysis. Complex I functions in the transfer of electrons from NADH to the respiratory chain. The immediate electron acceptor for the enzyme is believed to be ubiquinone.</text>
</comment>
<evidence type="ECO:0000256" key="8">
    <source>
        <dbReference type="ARBA" id="ARBA00022692"/>
    </source>
</evidence>
<dbReference type="GO" id="GO:0006120">
    <property type="term" value="P:mitochondrial electron transport, NADH to ubiquinone"/>
    <property type="evidence" value="ECO:0007669"/>
    <property type="project" value="InterPro"/>
</dbReference>
<evidence type="ECO:0000256" key="10">
    <source>
        <dbReference type="ARBA" id="ARBA00022967"/>
    </source>
</evidence>
<dbReference type="InterPro" id="IPR003917">
    <property type="entry name" value="NADH_UbQ_OxRdtase_chain2"/>
</dbReference>
<geneLocation type="mitochondrion" evidence="20"/>
<keyword evidence="12 18" id="KW-1133">Transmembrane helix</keyword>
<dbReference type="EMBL" id="MW619701">
    <property type="protein sequence ID" value="UPL65998.1"/>
    <property type="molecule type" value="Genomic_DNA"/>
</dbReference>
<feature type="transmembrane region" description="Helical" evidence="18">
    <location>
        <begin position="91"/>
        <end position="110"/>
    </location>
</feature>
<evidence type="ECO:0000256" key="2">
    <source>
        <dbReference type="ARBA" id="ARBA00004448"/>
    </source>
</evidence>
<evidence type="ECO:0000256" key="18">
    <source>
        <dbReference type="RuleBase" id="RU003403"/>
    </source>
</evidence>
<reference evidence="20" key="1">
    <citation type="journal article" date="2022" name="Cladistics">
        <title>Diversification of the phytophagous lineages of true bugs (Insecta: Hemiptera: Heteroptera) shortly after that of the flowering plants.</title>
        <authorList>
            <person name="Ye F."/>
            <person name="Kment P."/>
            <person name="Redei D."/>
            <person name="Luo J.Y."/>
            <person name="Wang Y.H."/>
            <person name="Kuechler S.M."/>
            <person name="Zhang W.W."/>
            <person name="Chen P.P."/>
            <person name="Wu H.Y."/>
            <person name="Wu Y.Z."/>
            <person name="Sun X.Y."/>
            <person name="Ding L."/>
            <person name="Wang Y.R."/>
            <person name="Xie Q."/>
        </authorList>
    </citation>
    <scope>NUCLEOTIDE SEQUENCE</scope>
</reference>
<evidence type="ECO:0000256" key="11">
    <source>
        <dbReference type="ARBA" id="ARBA00022982"/>
    </source>
</evidence>
<feature type="domain" description="NADH:quinone oxidoreductase/Mrp antiporter transmembrane" evidence="19">
    <location>
        <begin position="23"/>
        <end position="278"/>
    </location>
</feature>
<keyword evidence="15 18" id="KW-0496">Mitochondrion</keyword>
<comment type="subcellular location">
    <subcellularLocation>
        <location evidence="2 18">Mitochondrion inner membrane</location>
        <topology evidence="2 18">Multi-pass membrane protein</topology>
    </subcellularLocation>
</comment>
<comment type="function">
    <text evidence="18">Core subunit of the mitochondrial membrane respiratory chain NADH dehydrogenase (Complex I) which catalyzes electron transfer from NADH through the respiratory chain, using ubiquinone as an electron acceptor. Essential for the catalytic activity and assembly of complex I.</text>
</comment>
<keyword evidence="6" id="KW-0813">Transport</keyword>
<dbReference type="GO" id="GO:0008137">
    <property type="term" value="F:NADH dehydrogenase (ubiquinone) activity"/>
    <property type="evidence" value="ECO:0007669"/>
    <property type="project" value="UniProtKB-EC"/>
</dbReference>
<evidence type="ECO:0000256" key="15">
    <source>
        <dbReference type="ARBA" id="ARBA00023128"/>
    </source>
</evidence>
<evidence type="ECO:0000256" key="17">
    <source>
        <dbReference type="ARBA" id="ARBA00049551"/>
    </source>
</evidence>
<protein>
    <recommendedName>
        <fullName evidence="5 18">NADH-ubiquinone oxidoreductase chain 2</fullName>
        <ecNumber evidence="4 18">7.1.1.2</ecNumber>
    </recommendedName>
</protein>
<feature type="transmembrane region" description="Helical" evidence="18">
    <location>
        <begin position="7"/>
        <end position="23"/>
    </location>
</feature>
<evidence type="ECO:0000256" key="13">
    <source>
        <dbReference type="ARBA" id="ARBA00023027"/>
    </source>
</evidence>
<keyword evidence="8 18" id="KW-0812">Transmembrane</keyword>
<evidence type="ECO:0000256" key="14">
    <source>
        <dbReference type="ARBA" id="ARBA00023075"/>
    </source>
</evidence>
<sequence>MKFSSNMLFMVMLITSTMMVISSESWIGMWVGLEINLMSFIPLITQEKSNKTTEASMMYFLTQSMGSIMFIFFMLNKMNMNYGIMNETNNSMIMISLALKMGAAPLHFWLPETMNKMTWNSCLILMTWQKIAPLFMMSCLKLSMIMMTMSLTSVIIGSVMGLNQTSTRKLMAYSSIAHLGWILSCITNTNVWMMYLMIYSIITFMVVMMFKSTNTFQINQLYINKTPIESLTISSSILSMGGLPPFIGFLAKWTAIQSLIMMKYYSMITMMVIGSLITLLFYIRMITPTLTLFSMNSKWNMKPTYMKTTSISILTVNFMLPLCLYTTLLL</sequence>
<evidence type="ECO:0000256" key="12">
    <source>
        <dbReference type="ARBA" id="ARBA00022989"/>
    </source>
</evidence>
<dbReference type="InterPro" id="IPR050175">
    <property type="entry name" value="Complex_I_Subunit_2"/>
</dbReference>
<dbReference type="PANTHER" id="PTHR46552:SF1">
    <property type="entry name" value="NADH-UBIQUINONE OXIDOREDUCTASE CHAIN 2"/>
    <property type="match status" value="1"/>
</dbReference>
<evidence type="ECO:0000259" key="19">
    <source>
        <dbReference type="Pfam" id="PF00361"/>
    </source>
</evidence>
<keyword evidence="7 18" id="KW-0679">Respiratory chain</keyword>
<organism evidence="20">
    <name type="scientific">Embiophila sp</name>
    <dbReference type="NCBI Taxonomy" id="2931291"/>
    <lineage>
        <taxon>Eukaryota</taxon>
        <taxon>Metazoa</taxon>
        <taxon>Ecdysozoa</taxon>
        <taxon>Arthropoda</taxon>
        <taxon>Hexapoda</taxon>
        <taxon>Insecta</taxon>
        <taxon>Pterygota</taxon>
        <taxon>Neoptera</taxon>
        <taxon>Paraneoptera</taxon>
        <taxon>Hemiptera</taxon>
        <taxon>Heteroptera</taxon>
        <taxon>Panheteroptera</taxon>
        <taxon>Cimicomorpha</taxon>
        <taxon>Plokiophilidae</taxon>
        <taxon>Embiophila</taxon>
    </lineage>
</organism>
<feature type="transmembrane region" description="Helical" evidence="18">
    <location>
        <begin position="231"/>
        <end position="251"/>
    </location>
</feature>
<evidence type="ECO:0000256" key="1">
    <source>
        <dbReference type="ARBA" id="ARBA00003257"/>
    </source>
</evidence>
<evidence type="ECO:0000313" key="20">
    <source>
        <dbReference type="EMBL" id="UPL65998.1"/>
    </source>
</evidence>
<evidence type="ECO:0000256" key="4">
    <source>
        <dbReference type="ARBA" id="ARBA00012944"/>
    </source>
</evidence>
<proteinExistence type="inferred from homology"/>
<dbReference type="AlphaFoldDB" id="A0A8T9ZYH7"/>
<feature type="transmembrane region" description="Helical" evidence="18">
    <location>
        <begin position="304"/>
        <end position="328"/>
    </location>
</feature>
<evidence type="ECO:0000256" key="16">
    <source>
        <dbReference type="ARBA" id="ARBA00023136"/>
    </source>
</evidence>